<proteinExistence type="predicted"/>
<sequence>MFADKDLRSMSVAGQLVSAFWAEKCDAVIMTVLIQTVSMVKRQGGNFISAVMSTSAPATASPTQPVPMVRRRGRSLAFDLGVEKRLGNCWTRCDFGPRRSEPYILCPNQRSGVRTHKGTPGPGPAVRSSVSFEPLLRRIRPLLWTGVGPEPAV</sequence>
<organism evidence="1 2">
    <name type="scientific">Liparis tanakae</name>
    <name type="common">Tanaka's snailfish</name>
    <dbReference type="NCBI Taxonomy" id="230148"/>
    <lineage>
        <taxon>Eukaryota</taxon>
        <taxon>Metazoa</taxon>
        <taxon>Chordata</taxon>
        <taxon>Craniata</taxon>
        <taxon>Vertebrata</taxon>
        <taxon>Euteleostomi</taxon>
        <taxon>Actinopterygii</taxon>
        <taxon>Neopterygii</taxon>
        <taxon>Teleostei</taxon>
        <taxon>Neoteleostei</taxon>
        <taxon>Acanthomorphata</taxon>
        <taxon>Eupercaria</taxon>
        <taxon>Perciformes</taxon>
        <taxon>Cottioidei</taxon>
        <taxon>Cottales</taxon>
        <taxon>Liparidae</taxon>
        <taxon>Liparis</taxon>
    </lineage>
</organism>
<comment type="caution">
    <text evidence="1">The sequence shown here is derived from an EMBL/GenBank/DDBJ whole genome shotgun (WGS) entry which is preliminary data.</text>
</comment>
<evidence type="ECO:0000313" key="2">
    <source>
        <dbReference type="Proteomes" id="UP000314294"/>
    </source>
</evidence>
<dbReference type="AlphaFoldDB" id="A0A4Z2GHB2"/>
<keyword evidence="2" id="KW-1185">Reference proteome</keyword>
<dbReference type="EMBL" id="SRLO01000542">
    <property type="protein sequence ID" value="TNN52581.1"/>
    <property type="molecule type" value="Genomic_DNA"/>
</dbReference>
<evidence type="ECO:0000313" key="1">
    <source>
        <dbReference type="EMBL" id="TNN52581.1"/>
    </source>
</evidence>
<dbReference type="Proteomes" id="UP000314294">
    <property type="component" value="Unassembled WGS sequence"/>
</dbReference>
<accession>A0A4Z2GHB2</accession>
<name>A0A4Z2GHB2_9TELE</name>
<reference evidence="1 2" key="1">
    <citation type="submission" date="2019-03" db="EMBL/GenBank/DDBJ databases">
        <title>First draft genome of Liparis tanakae, snailfish: a comprehensive survey of snailfish specific genes.</title>
        <authorList>
            <person name="Kim W."/>
            <person name="Song I."/>
            <person name="Jeong J.-H."/>
            <person name="Kim D."/>
            <person name="Kim S."/>
            <person name="Ryu S."/>
            <person name="Song J.Y."/>
            <person name="Lee S.K."/>
        </authorList>
    </citation>
    <scope>NUCLEOTIDE SEQUENCE [LARGE SCALE GENOMIC DNA]</scope>
    <source>
        <tissue evidence="1">Muscle</tissue>
    </source>
</reference>
<protein>
    <submittedName>
        <fullName evidence="1">Uncharacterized protein</fullName>
    </submittedName>
</protein>
<gene>
    <name evidence="1" type="ORF">EYF80_037225</name>
</gene>